<dbReference type="InterPro" id="IPR011044">
    <property type="entry name" value="Quino_amine_DH_bsu"/>
</dbReference>
<reference evidence="1" key="1">
    <citation type="submission" date="2006-10" db="EMBL/GenBank/DDBJ databases">
        <title>Complete sequence of Solibacter usitatus Ellin6076.</title>
        <authorList>
            <consortium name="US DOE Joint Genome Institute"/>
            <person name="Copeland A."/>
            <person name="Lucas S."/>
            <person name="Lapidus A."/>
            <person name="Barry K."/>
            <person name="Detter J.C."/>
            <person name="Glavina del Rio T."/>
            <person name="Hammon N."/>
            <person name="Israni S."/>
            <person name="Dalin E."/>
            <person name="Tice H."/>
            <person name="Pitluck S."/>
            <person name="Thompson L.S."/>
            <person name="Brettin T."/>
            <person name="Bruce D."/>
            <person name="Han C."/>
            <person name="Tapia R."/>
            <person name="Gilna P."/>
            <person name="Schmutz J."/>
            <person name="Larimer F."/>
            <person name="Land M."/>
            <person name="Hauser L."/>
            <person name="Kyrpides N."/>
            <person name="Mikhailova N."/>
            <person name="Janssen P.H."/>
            <person name="Kuske C.R."/>
            <person name="Richardson P."/>
        </authorList>
    </citation>
    <scope>NUCLEOTIDE SEQUENCE</scope>
    <source>
        <strain evidence="1">Ellin6076</strain>
    </source>
</reference>
<dbReference type="HOGENOM" id="CLU_1432029_0_0_0"/>
<dbReference type="eggNOG" id="ENOG50334FN">
    <property type="taxonomic scope" value="Bacteria"/>
</dbReference>
<dbReference type="KEGG" id="sus:Acid_2325"/>
<dbReference type="AlphaFoldDB" id="Q025K5"/>
<protein>
    <submittedName>
        <fullName evidence="1">Uncharacterized protein</fullName>
    </submittedName>
</protein>
<organism evidence="1">
    <name type="scientific">Solibacter usitatus (strain Ellin6076)</name>
    <dbReference type="NCBI Taxonomy" id="234267"/>
    <lineage>
        <taxon>Bacteria</taxon>
        <taxon>Pseudomonadati</taxon>
        <taxon>Acidobacteriota</taxon>
        <taxon>Terriglobia</taxon>
        <taxon>Bryobacterales</taxon>
        <taxon>Solibacteraceae</taxon>
        <taxon>Candidatus Solibacter</taxon>
    </lineage>
</organism>
<name>Q025K5_SOLUE</name>
<sequence length="185" mass="19386">MWEPVRDVSTTFRILSGLPPYGPSAVQFSPDGSGIHREGLVIGFSPGTGDWIGNFQRGGTAFDAVVPHPDGMSVIVVAGGQGYIVAPSRGNVTMMFGGDITGVVVAGPEQLVLSTFTDFRAFGSGGPQWRTRRISCDGFRSLRVEGGELRGEACTYAGDMWVGFGVQLGSGETTGGAYPRSSEGM</sequence>
<evidence type="ECO:0000313" key="1">
    <source>
        <dbReference type="EMBL" id="ABJ83314.1"/>
    </source>
</evidence>
<gene>
    <name evidence="1" type="ordered locus">Acid_2325</name>
</gene>
<dbReference type="SUPFAM" id="SSF50969">
    <property type="entry name" value="YVTN repeat-like/Quinoprotein amine dehydrogenase"/>
    <property type="match status" value="1"/>
</dbReference>
<dbReference type="STRING" id="234267.Acid_2325"/>
<accession>Q025K5</accession>
<proteinExistence type="predicted"/>
<dbReference type="EMBL" id="CP000473">
    <property type="protein sequence ID" value="ABJ83314.1"/>
    <property type="molecule type" value="Genomic_DNA"/>
</dbReference>
<dbReference type="InParanoid" id="Q025K5"/>